<evidence type="ECO:0000259" key="1">
    <source>
        <dbReference type="Pfam" id="PF01037"/>
    </source>
</evidence>
<dbReference type="InterPro" id="IPR019887">
    <property type="entry name" value="Tscrpt_reg_AsnC/Lrp_C"/>
</dbReference>
<feature type="domain" description="Transcription regulator AsnC/Lrp ligand binding" evidence="1">
    <location>
        <begin position="6"/>
        <end position="75"/>
    </location>
</feature>
<dbReference type="InterPro" id="IPR011008">
    <property type="entry name" value="Dimeric_a/b-barrel"/>
</dbReference>
<evidence type="ECO:0000313" key="3">
    <source>
        <dbReference type="Proteomes" id="UP000681075"/>
    </source>
</evidence>
<dbReference type="EMBL" id="BOPV01000001">
    <property type="protein sequence ID" value="GIL39513.1"/>
    <property type="molecule type" value="Genomic_DNA"/>
</dbReference>
<reference evidence="2" key="1">
    <citation type="submission" date="2021-02" db="EMBL/GenBank/DDBJ databases">
        <title>Genome sequence of Rhodospirillales sp. strain TMPK1 isolated from soil.</title>
        <authorList>
            <person name="Nakai R."/>
            <person name="Kusada H."/>
            <person name="Tamaki H."/>
        </authorList>
    </citation>
    <scope>NUCLEOTIDE SEQUENCE</scope>
    <source>
        <strain evidence="2">TMPK1</strain>
    </source>
</reference>
<comment type="caution">
    <text evidence="2">The sequence shown here is derived from an EMBL/GenBank/DDBJ whole genome shotgun (WGS) entry which is preliminary data.</text>
</comment>
<accession>A0A8S8X805</accession>
<protein>
    <submittedName>
        <fullName evidence="2">AsnC family transcriptional regulator</fullName>
    </submittedName>
</protein>
<proteinExistence type="predicted"/>
<dbReference type="AlphaFoldDB" id="A0A8S8X805"/>
<dbReference type="Proteomes" id="UP000681075">
    <property type="component" value="Unassembled WGS sequence"/>
</dbReference>
<dbReference type="Gene3D" id="3.30.70.920">
    <property type="match status" value="1"/>
</dbReference>
<gene>
    <name evidence="2" type="ORF">TMPK1_17500</name>
</gene>
<evidence type="ECO:0000313" key="2">
    <source>
        <dbReference type="EMBL" id="GIL39513.1"/>
    </source>
</evidence>
<keyword evidence="3" id="KW-1185">Reference proteome</keyword>
<dbReference type="Pfam" id="PF01037">
    <property type="entry name" value="AsnC_trans_reg"/>
    <property type="match status" value="1"/>
</dbReference>
<dbReference type="SUPFAM" id="SSF54909">
    <property type="entry name" value="Dimeric alpha+beta barrel"/>
    <property type="match status" value="1"/>
</dbReference>
<organism evidence="2 3">
    <name type="scientific">Roseiterribacter gracilis</name>
    <dbReference type="NCBI Taxonomy" id="2812848"/>
    <lineage>
        <taxon>Bacteria</taxon>
        <taxon>Pseudomonadati</taxon>
        <taxon>Pseudomonadota</taxon>
        <taxon>Alphaproteobacteria</taxon>
        <taxon>Rhodospirillales</taxon>
        <taxon>Roseiterribacteraceae</taxon>
        <taxon>Roseiterribacter</taxon>
    </lineage>
</organism>
<dbReference type="RefSeq" id="WP_420242616.1">
    <property type="nucleotide sequence ID" value="NZ_BOPV01000001.1"/>
</dbReference>
<name>A0A8S8X805_9PROT</name>
<sequence length="82" mass="8898">MHTLFVFVQCELGRTYDVAAKLVDEIEGVAEVYSISGEYDLLVKAHPPADAGVFVTQILQRVPGVQRTSTVLAFNAFTPSGI</sequence>